<name>A0A0D6B3P2_RHOSU</name>
<dbReference type="SUPFAM" id="SSF53474">
    <property type="entry name" value="alpha/beta-Hydrolases"/>
    <property type="match status" value="1"/>
</dbReference>
<dbReference type="AlphaFoldDB" id="A0A0D6B3P2"/>
<dbReference type="eggNOG" id="ENOG5034908">
    <property type="taxonomic scope" value="Bacteria"/>
</dbReference>
<organism evidence="1 2">
    <name type="scientific">Rhodovulum sulfidophilum</name>
    <name type="common">Rhodobacter sulfidophilus</name>
    <dbReference type="NCBI Taxonomy" id="35806"/>
    <lineage>
        <taxon>Bacteria</taxon>
        <taxon>Pseudomonadati</taxon>
        <taxon>Pseudomonadota</taxon>
        <taxon>Alphaproteobacteria</taxon>
        <taxon>Rhodobacterales</taxon>
        <taxon>Paracoccaceae</taxon>
        <taxon>Rhodovulum</taxon>
    </lineage>
</organism>
<sequence>MDPSSPSALWTARAERLRADDPVPVVMADPDIAPRGTVLLLHGRNGAPDQVQIAVIAEAYLARGWRVVAPELPNSIALPASGPAERLTMNGLRRAAAEVMGWTRARWPEAPLALAGHSLGGFAIGHLGAGPGTAHHLLAASPVLSGPRLLAARVAMGPPAVAALEREVPLLRAEMEAEDAAPALAGVACPLGVITGAEDGIVPLSDARAYFNAAPDGRFFGALPGQNHCPSGPDVAAMLDVALAALGA</sequence>
<dbReference type="Gene3D" id="3.40.50.1820">
    <property type="entry name" value="alpha/beta hydrolase"/>
    <property type="match status" value="1"/>
</dbReference>
<gene>
    <name evidence="1" type="ORF">NHU_02605</name>
</gene>
<proteinExistence type="predicted"/>
<dbReference type="PATRIC" id="fig|35806.4.peg.2682"/>
<evidence type="ECO:0000313" key="1">
    <source>
        <dbReference type="EMBL" id="BAQ69753.1"/>
    </source>
</evidence>
<protein>
    <recommendedName>
        <fullName evidence="3">Alpha/beta hydrolase</fullName>
    </recommendedName>
</protein>
<evidence type="ECO:0008006" key="3">
    <source>
        <dbReference type="Google" id="ProtNLM"/>
    </source>
</evidence>
<dbReference type="EMBL" id="AP014800">
    <property type="protein sequence ID" value="BAQ69753.1"/>
    <property type="molecule type" value="Genomic_DNA"/>
</dbReference>
<evidence type="ECO:0000313" key="2">
    <source>
        <dbReference type="Proteomes" id="UP000064912"/>
    </source>
</evidence>
<accession>A0A0D6B3P2</accession>
<reference evidence="1 2" key="1">
    <citation type="submission" date="2015-02" db="EMBL/GenBank/DDBJ databases">
        <title>Genome sequene of Rhodovulum sulfidophilum DSM 2351.</title>
        <authorList>
            <person name="Nagao N."/>
        </authorList>
    </citation>
    <scope>NUCLEOTIDE SEQUENCE [LARGE SCALE GENOMIC DNA]</scope>
    <source>
        <strain evidence="1 2">DSM 2351</strain>
    </source>
</reference>
<dbReference type="Proteomes" id="UP000064912">
    <property type="component" value="Chromosome"/>
</dbReference>
<dbReference type="InterPro" id="IPR029058">
    <property type="entry name" value="AB_hydrolase_fold"/>
</dbReference>
<dbReference type="KEGG" id="rsu:NHU_02605"/>